<dbReference type="OMA" id="FHECHST"/>
<keyword evidence="2" id="KW-0325">Glycoprotein</keyword>
<dbReference type="GO" id="GO:0031012">
    <property type="term" value="C:extracellular matrix"/>
    <property type="evidence" value="ECO:0007669"/>
    <property type="project" value="TreeGrafter"/>
</dbReference>
<dbReference type="eggNOG" id="KOG1216">
    <property type="taxonomic scope" value="Eukaryota"/>
</dbReference>
<dbReference type="PROSITE" id="PS51233">
    <property type="entry name" value="VWFD"/>
    <property type="match status" value="1"/>
</dbReference>
<dbReference type="EMBL" id="AGCU01051666">
    <property type="status" value="NOT_ANNOTATED_CDS"/>
    <property type="molecule type" value="Genomic_DNA"/>
</dbReference>
<reference evidence="4" key="4">
    <citation type="submission" date="2025-09" db="UniProtKB">
        <authorList>
            <consortium name="Ensembl"/>
        </authorList>
    </citation>
    <scope>IDENTIFICATION</scope>
</reference>
<feature type="domain" description="VWFD" evidence="3">
    <location>
        <begin position="1"/>
        <end position="41"/>
    </location>
</feature>
<dbReference type="Pfam" id="PF08742">
    <property type="entry name" value="C8"/>
    <property type="match status" value="1"/>
</dbReference>
<dbReference type="Proteomes" id="UP000007267">
    <property type="component" value="Unassembled WGS sequence"/>
</dbReference>
<sequence length="131" mass="14526">MCGNFNGIRWDDKALPSGERAQSDAEFGNAWKSERSLARCLDDSGSPRPCHDPLEFEVLCGTLTSQSGPFAECHWHVDPAPFYSSCLYDMCHYGTANGMLCMAIASYEELCSLQGIRVGTWQPAAQCREHQ</sequence>
<name>K7FMR6_PELSI</name>
<keyword evidence="1" id="KW-1015">Disulfide bond</keyword>
<evidence type="ECO:0000313" key="5">
    <source>
        <dbReference type="Proteomes" id="UP000007267"/>
    </source>
</evidence>
<dbReference type="EMBL" id="AGCU01051667">
    <property type="status" value="NOT_ANNOTATED_CDS"/>
    <property type="molecule type" value="Genomic_DNA"/>
</dbReference>
<dbReference type="PANTHER" id="PTHR11339:SF386">
    <property type="entry name" value="HEMOLECTIN, ISOFORM A"/>
    <property type="match status" value="1"/>
</dbReference>
<dbReference type="EMBL" id="AGCU01051663">
    <property type="status" value="NOT_ANNOTATED_CDS"/>
    <property type="molecule type" value="Genomic_DNA"/>
</dbReference>
<proteinExistence type="predicted"/>
<dbReference type="HOGENOM" id="CLU_018024_1_0_1"/>
<accession>K7FMR6</accession>
<dbReference type="GO" id="GO:0005615">
    <property type="term" value="C:extracellular space"/>
    <property type="evidence" value="ECO:0007669"/>
    <property type="project" value="TreeGrafter"/>
</dbReference>
<reference evidence="5" key="2">
    <citation type="journal article" date="2013" name="Nat. Genet.">
        <title>The draft genomes of soft-shell turtle and green sea turtle yield insights into the development and evolution of the turtle-specific body plan.</title>
        <authorList>
            <person name="Wang Z."/>
            <person name="Pascual-Anaya J."/>
            <person name="Zadissa A."/>
            <person name="Li W."/>
            <person name="Niimura Y."/>
            <person name="Huang Z."/>
            <person name="Li C."/>
            <person name="White S."/>
            <person name="Xiong Z."/>
            <person name="Fang D."/>
            <person name="Wang B."/>
            <person name="Ming Y."/>
            <person name="Chen Y."/>
            <person name="Zheng Y."/>
            <person name="Kuraku S."/>
            <person name="Pignatelli M."/>
            <person name="Herrero J."/>
            <person name="Beal K."/>
            <person name="Nozawa M."/>
            <person name="Li Q."/>
            <person name="Wang J."/>
            <person name="Zhang H."/>
            <person name="Yu L."/>
            <person name="Shigenobu S."/>
            <person name="Wang J."/>
            <person name="Liu J."/>
            <person name="Flicek P."/>
            <person name="Searle S."/>
            <person name="Wang J."/>
            <person name="Kuratani S."/>
            <person name="Yin Y."/>
            <person name="Aken B."/>
            <person name="Zhang G."/>
            <person name="Irie N."/>
        </authorList>
    </citation>
    <scope>NUCLEOTIDE SEQUENCE [LARGE SCALE GENOMIC DNA]</scope>
    <source>
        <strain evidence="5">Daiwa-1</strain>
    </source>
</reference>
<evidence type="ECO:0000259" key="3">
    <source>
        <dbReference type="PROSITE" id="PS51233"/>
    </source>
</evidence>
<dbReference type="EMBL" id="AGCU01051665">
    <property type="status" value="NOT_ANNOTATED_CDS"/>
    <property type="molecule type" value="Genomic_DNA"/>
</dbReference>
<dbReference type="InterPro" id="IPR050780">
    <property type="entry name" value="Mucin_vWF_Thrombospondin_sf"/>
</dbReference>
<evidence type="ECO:0000256" key="2">
    <source>
        <dbReference type="ARBA" id="ARBA00023180"/>
    </source>
</evidence>
<reference evidence="5" key="1">
    <citation type="submission" date="2011-10" db="EMBL/GenBank/DDBJ databases">
        <authorList>
            <consortium name="Soft-shell Turtle Genome Consortium"/>
        </authorList>
    </citation>
    <scope>NUCLEOTIDE SEQUENCE [LARGE SCALE GENOMIC DNA]</scope>
    <source>
        <strain evidence="5">Daiwa-1</strain>
    </source>
</reference>
<dbReference type="GeneTree" id="ENSGT00940000165494"/>
<dbReference type="Ensembl" id="ENSPSIT00000009372.1">
    <property type="protein sequence ID" value="ENSPSIP00000009326.1"/>
    <property type="gene ID" value="ENSPSIG00000008506.1"/>
</dbReference>
<keyword evidence="5" id="KW-1185">Reference proteome</keyword>
<dbReference type="STRING" id="13735.ENSPSIP00000009326"/>
<dbReference type="InterPro" id="IPR001846">
    <property type="entry name" value="VWF_type-D"/>
</dbReference>
<dbReference type="EMBL" id="AGCU01051664">
    <property type="status" value="NOT_ANNOTATED_CDS"/>
    <property type="molecule type" value="Genomic_DNA"/>
</dbReference>
<dbReference type="InterPro" id="IPR014853">
    <property type="entry name" value="VWF/SSPO/ZAN-like_Cys-rich_dom"/>
</dbReference>
<dbReference type="PANTHER" id="PTHR11339">
    <property type="entry name" value="EXTRACELLULAR MATRIX GLYCOPROTEIN RELATED"/>
    <property type="match status" value="1"/>
</dbReference>
<protein>
    <recommendedName>
        <fullName evidence="3">VWFD domain-containing protein</fullName>
    </recommendedName>
</protein>
<organism evidence="4 5">
    <name type="scientific">Pelodiscus sinensis</name>
    <name type="common">Chinese softshell turtle</name>
    <name type="synonym">Trionyx sinensis</name>
    <dbReference type="NCBI Taxonomy" id="13735"/>
    <lineage>
        <taxon>Eukaryota</taxon>
        <taxon>Metazoa</taxon>
        <taxon>Chordata</taxon>
        <taxon>Craniata</taxon>
        <taxon>Vertebrata</taxon>
        <taxon>Euteleostomi</taxon>
        <taxon>Archelosauria</taxon>
        <taxon>Testudinata</taxon>
        <taxon>Testudines</taxon>
        <taxon>Cryptodira</taxon>
        <taxon>Trionychia</taxon>
        <taxon>Trionychidae</taxon>
        <taxon>Pelodiscus</taxon>
    </lineage>
</organism>
<evidence type="ECO:0000256" key="1">
    <source>
        <dbReference type="ARBA" id="ARBA00023157"/>
    </source>
</evidence>
<dbReference type="AlphaFoldDB" id="K7FMR6"/>
<evidence type="ECO:0000313" key="4">
    <source>
        <dbReference type="Ensembl" id="ENSPSIP00000009326.1"/>
    </source>
</evidence>
<dbReference type="SMART" id="SM00832">
    <property type="entry name" value="C8"/>
    <property type="match status" value="1"/>
</dbReference>
<reference evidence="4" key="3">
    <citation type="submission" date="2025-08" db="UniProtKB">
        <authorList>
            <consortium name="Ensembl"/>
        </authorList>
    </citation>
    <scope>IDENTIFICATION</scope>
</reference>